<organism evidence="2">
    <name type="scientific">Edafosvirus sp</name>
    <dbReference type="NCBI Taxonomy" id="2487765"/>
    <lineage>
        <taxon>Viruses</taxon>
        <taxon>Varidnaviria</taxon>
        <taxon>Bamfordvirae</taxon>
        <taxon>Nucleocytoviricota</taxon>
        <taxon>Megaviricetes</taxon>
        <taxon>Imitervirales</taxon>
        <taxon>Mimiviridae</taxon>
        <taxon>Klosneuvirinae</taxon>
    </lineage>
</organism>
<protein>
    <submittedName>
        <fullName evidence="2">Uncharacterized protein</fullName>
    </submittedName>
</protein>
<sequence length="178" mass="21237">MNTLQHPLIVSPLLIFCGWALILHPNANNIFHVLIGYIPIIGGIMLLFYYCYKKIKYWKMTKEELFNECKNDPEFIVYINNKDNTLELHEYIINGIEPFDGKNGFCVRTYHRYTKNIKFTEKMYKILFEKGYCPPIWVPEQYKHIFEYATPPEKLCSERGRQMYCKNIFTYSPMTGQC</sequence>
<dbReference type="EMBL" id="MK072066">
    <property type="protein sequence ID" value="AYV77766.1"/>
    <property type="molecule type" value="Genomic_DNA"/>
</dbReference>
<keyword evidence="1" id="KW-0472">Membrane</keyword>
<keyword evidence="1" id="KW-1133">Transmembrane helix</keyword>
<reference evidence="2" key="1">
    <citation type="submission" date="2018-10" db="EMBL/GenBank/DDBJ databases">
        <title>Hidden diversity of soil giant viruses.</title>
        <authorList>
            <person name="Schulz F."/>
            <person name="Alteio L."/>
            <person name="Goudeau D."/>
            <person name="Ryan E.M."/>
            <person name="Malmstrom R.R."/>
            <person name="Blanchard J."/>
            <person name="Woyke T."/>
        </authorList>
    </citation>
    <scope>NUCLEOTIDE SEQUENCE</scope>
    <source>
        <strain evidence="2">EDV1</strain>
    </source>
</reference>
<evidence type="ECO:0000256" key="1">
    <source>
        <dbReference type="SAM" id="Phobius"/>
    </source>
</evidence>
<feature type="transmembrane region" description="Helical" evidence="1">
    <location>
        <begin position="30"/>
        <end position="52"/>
    </location>
</feature>
<name>A0A3G4ZS95_9VIRU</name>
<proteinExistence type="predicted"/>
<gene>
    <name evidence="2" type="ORF">Edafosvirus1_97</name>
</gene>
<keyword evidence="1" id="KW-0812">Transmembrane</keyword>
<evidence type="ECO:0000313" key="2">
    <source>
        <dbReference type="EMBL" id="AYV77766.1"/>
    </source>
</evidence>
<accession>A0A3G4ZS95</accession>
<feature type="transmembrane region" description="Helical" evidence="1">
    <location>
        <begin position="7"/>
        <end position="24"/>
    </location>
</feature>